<accession>A0AAV8V5Y7</accession>
<feature type="region of interest" description="Disordered" evidence="1">
    <location>
        <begin position="942"/>
        <end position="1023"/>
    </location>
</feature>
<organism evidence="3 4">
    <name type="scientific">Exocentrus adspersus</name>
    <dbReference type="NCBI Taxonomy" id="1586481"/>
    <lineage>
        <taxon>Eukaryota</taxon>
        <taxon>Metazoa</taxon>
        <taxon>Ecdysozoa</taxon>
        <taxon>Arthropoda</taxon>
        <taxon>Hexapoda</taxon>
        <taxon>Insecta</taxon>
        <taxon>Pterygota</taxon>
        <taxon>Neoptera</taxon>
        <taxon>Endopterygota</taxon>
        <taxon>Coleoptera</taxon>
        <taxon>Polyphaga</taxon>
        <taxon>Cucujiformia</taxon>
        <taxon>Chrysomeloidea</taxon>
        <taxon>Cerambycidae</taxon>
        <taxon>Lamiinae</taxon>
        <taxon>Acanthocinini</taxon>
        <taxon>Exocentrus</taxon>
    </lineage>
</organism>
<feature type="region of interest" description="Disordered" evidence="1">
    <location>
        <begin position="222"/>
        <end position="297"/>
    </location>
</feature>
<gene>
    <name evidence="3" type="ORF">NQ315_002722</name>
</gene>
<feature type="compositionally biased region" description="Polar residues" evidence="1">
    <location>
        <begin position="235"/>
        <end position="250"/>
    </location>
</feature>
<feature type="compositionally biased region" description="Basic and acidic residues" evidence="1">
    <location>
        <begin position="1102"/>
        <end position="1113"/>
    </location>
</feature>
<feature type="compositionally biased region" description="Basic and acidic residues" evidence="1">
    <location>
        <begin position="285"/>
        <end position="297"/>
    </location>
</feature>
<comment type="caution">
    <text evidence="3">The sequence shown here is derived from an EMBL/GenBank/DDBJ whole genome shotgun (WGS) entry which is preliminary data.</text>
</comment>
<feature type="region of interest" description="Disordered" evidence="1">
    <location>
        <begin position="1102"/>
        <end position="1122"/>
    </location>
</feature>
<keyword evidence="2" id="KW-0812">Transmembrane</keyword>
<sequence>MKVRSSLKGRCWGRTGERIPAMNVLRRIWYPLLIVYLYCFFQTELSERLRLRRGRGDTSEDDEGLPHSPCNSPTTSDGLLLDKTAIKDLPTKSHSTCSDGSLLSMESYEMDEDSFGPHSRHSSKLSLHEQKPNPDSDLEFGPSPTIEPLNHSAAHHRVSVRPKRTYGAPRRKKAQQLSSALPATPEVNEDSSIRSMSPENNRKETIAELYSMSTTRTLTDTQLKCSSLPPGLTPPSETKLNRSKSNAGSKSQDHFSPLHEDAEKEEKPSLFDRIFPRKSGRKKKAKEEKESSSKITNEEALIKHEELLKNEIRKEERVTSISTSTNVENYKMTTKVISKQEHSKPIPAPRSGAAARQRMVPIDIPASPDVVRREADIILPKPSPEKSMSGTSPLQMELENRFKQRQISLSTSPKLSETPPQSPRSPRNATILPSVIPSITEFNHYSKTTSTTISKHQEIRMRSEEISYKNEDVRHTGFKNEETNETTKRENINSKVEDTKESRTSLDDIKEVKKEDIRETKSRNDDFKEAKIRSDDIRTKMKIPGLSSLQQRVLSLNDDDTDNGFMSLTDFGSDRVKSSKPVTKSHSFKSTKQSFDADDKECTREFISKEQKEENRVSVTKAASLDSIKNLEEQTHHTEFKFALKPVKAEKKKNLIKTDSELVRDKDLDIFRDSITISGPSHTAVFNITSHTENFIDNASRTISNSGDGNDTNTVSIKENQVSVTKIQLKRDTTQVSQSTIAVPKASVPEFINKQLNKVEIRPSSNIIFSMKSPRINEEQNRPKTLFNFEAQPEVVAKPPTSRKFSKENLEIIEKNSGEENVESSPKTPPIVVSATSQLNRFKKNDVKSNSRKSSVVSITPESPVREKPPLQNKSGSLEDASTSDRSSQESLDKLEDKSKEKASPVSETVVLRRKSIANKKNDEEPELMKVFARRSLKLKDSDVDSIQESLTDSKMRDSDKENQVDSPIDDRKKLFSKPSAETERKKSLVRQESVEAPKSPVKEPLTETKVADSSKNLKDVSAQSPVALRRNVNNNIFTTQRAVSLNPPKPSEPLIKKQPSFSERRVTEQWMSKIKNEEPELKDKGQEEIISTDFLTERKNFNQRKAEWEKRAQQAQKKTTP</sequence>
<feature type="compositionally biased region" description="Basic and acidic residues" evidence="1">
    <location>
        <begin position="251"/>
        <end position="270"/>
    </location>
</feature>
<feature type="region of interest" description="Disordered" evidence="1">
    <location>
        <begin position="110"/>
        <end position="202"/>
    </location>
</feature>
<protein>
    <recommendedName>
        <fullName evidence="5">DUF4592 domain-containing protein</fullName>
    </recommendedName>
</protein>
<proteinExistence type="predicted"/>
<feature type="region of interest" description="Disordered" evidence="1">
    <location>
        <begin position="55"/>
        <end position="78"/>
    </location>
</feature>
<feature type="region of interest" description="Disordered" evidence="1">
    <location>
        <begin position="464"/>
        <end position="501"/>
    </location>
</feature>
<evidence type="ECO:0000313" key="4">
    <source>
        <dbReference type="Proteomes" id="UP001159042"/>
    </source>
</evidence>
<feature type="region of interest" description="Disordered" evidence="1">
    <location>
        <begin position="842"/>
        <end position="928"/>
    </location>
</feature>
<evidence type="ECO:0000256" key="2">
    <source>
        <dbReference type="SAM" id="Phobius"/>
    </source>
</evidence>
<keyword evidence="4" id="KW-1185">Reference proteome</keyword>
<feature type="compositionally biased region" description="Basic and acidic residues" evidence="1">
    <location>
        <begin position="887"/>
        <end position="903"/>
    </location>
</feature>
<dbReference type="EMBL" id="JANEYG010000499">
    <property type="protein sequence ID" value="KAJ8909573.1"/>
    <property type="molecule type" value="Genomic_DNA"/>
</dbReference>
<feature type="region of interest" description="Disordered" evidence="1">
    <location>
        <begin position="377"/>
        <end position="430"/>
    </location>
</feature>
<feature type="transmembrane region" description="Helical" evidence="2">
    <location>
        <begin position="28"/>
        <end position="45"/>
    </location>
</feature>
<feature type="compositionally biased region" description="Polar residues" evidence="1">
    <location>
        <begin position="405"/>
        <end position="428"/>
    </location>
</feature>
<feature type="compositionally biased region" description="Basic and acidic residues" evidence="1">
    <location>
        <begin position="952"/>
        <end position="974"/>
    </location>
</feature>
<name>A0AAV8V5Y7_9CUCU</name>
<evidence type="ECO:0008006" key="5">
    <source>
        <dbReference type="Google" id="ProtNLM"/>
    </source>
</evidence>
<dbReference type="AlphaFoldDB" id="A0AAV8V5Y7"/>
<keyword evidence="2" id="KW-1133">Transmembrane helix</keyword>
<evidence type="ECO:0000313" key="3">
    <source>
        <dbReference type="EMBL" id="KAJ8909573.1"/>
    </source>
</evidence>
<keyword evidence="2" id="KW-0472">Membrane</keyword>
<feature type="compositionally biased region" description="Basic residues" evidence="1">
    <location>
        <begin position="153"/>
        <end position="174"/>
    </location>
</feature>
<feature type="region of interest" description="Disordered" evidence="1">
    <location>
        <begin position="1044"/>
        <end position="1064"/>
    </location>
</feature>
<feature type="compositionally biased region" description="Polar residues" evidence="1">
    <location>
        <begin position="872"/>
        <end position="886"/>
    </location>
</feature>
<feature type="compositionally biased region" description="Basic and acidic residues" evidence="1">
    <location>
        <begin position="993"/>
        <end position="1019"/>
    </location>
</feature>
<feature type="region of interest" description="Disordered" evidence="1">
    <location>
        <begin position="336"/>
        <end position="359"/>
    </location>
</feature>
<reference evidence="3 4" key="1">
    <citation type="journal article" date="2023" name="Insect Mol. Biol.">
        <title>Genome sequencing provides insights into the evolution of gene families encoding plant cell wall-degrading enzymes in longhorned beetles.</title>
        <authorList>
            <person name="Shin N.R."/>
            <person name="Okamura Y."/>
            <person name="Kirsch R."/>
            <person name="Pauchet Y."/>
        </authorList>
    </citation>
    <scope>NUCLEOTIDE SEQUENCE [LARGE SCALE GENOMIC DNA]</scope>
    <source>
        <strain evidence="3">EAD_L_NR</strain>
    </source>
</reference>
<evidence type="ECO:0000256" key="1">
    <source>
        <dbReference type="SAM" id="MobiDB-lite"/>
    </source>
</evidence>
<dbReference type="Proteomes" id="UP001159042">
    <property type="component" value="Unassembled WGS sequence"/>
</dbReference>